<reference evidence="2 6" key="3">
    <citation type="submission" date="2020-01" db="EMBL/GenBank/DDBJ databases">
        <title>Genome sequence of a 1,3-propanediol producer, Clostridium butyricum S3.</title>
        <authorList>
            <person name="Zhou J."/>
        </authorList>
    </citation>
    <scope>NUCLEOTIDE SEQUENCE [LARGE SCALE GENOMIC DNA]</scope>
    <source>
        <strain evidence="2 6">S3</strain>
    </source>
</reference>
<organism evidence="3 4">
    <name type="scientific">Clostridium butyricum</name>
    <dbReference type="NCBI Taxonomy" id="1492"/>
    <lineage>
        <taxon>Bacteria</taxon>
        <taxon>Bacillati</taxon>
        <taxon>Bacillota</taxon>
        <taxon>Clostridia</taxon>
        <taxon>Eubacteriales</taxon>
        <taxon>Clostridiaceae</taxon>
        <taxon>Clostridium</taxon>
    </lineage>
</organism>
<comment type="caution">
    <text evidence="3">The sequence shown here is derived from an EMBL/GenBank/DDBJ whole genome shotgun (WGS) entry which is preliminary data.</text>
</comment>
<protein>
    <submittedName>
        <fullName evidence="3">Uncharacterized protein</fullName>
    </submittedName>
</protein>
<dbReference type="Proteomes" id="UP000474042">
    <property type="component" value="Unassembled WGS sequence"/>
</dbReference>
<dbReference type="Proteomes" id="UP000238081">
    <property type="component" value="Unassembled WGS sequence"/>
</dbReference>
<evidence type="ECO:0000313" key="2">
    <source>
        <dbReference type="EMBL" id="NAS16960.1"/>
    </source>
</evidence>
<proteinExistence type="predicted"/>
<reference evidence="3 4" key="1">
    <citation type="submission" date="2016-01" db="EMBL/GenBank/DDBJ databases">
        <title>Characterization of the Clostridium difficile lineages that are prevalent in Hong Kong and China.</title>
        <authorList>
            <person name="Kwok J.S.-L."/>
            <person name="Lam W.-Y."/>
            <person name="Ip M."/>
            <person name="Chan T.-F."/>
            <person name="Hawkey P.M."/>
            <person name="Tsui S.K.-W."/>
        </authorList>
    </citation>
    <scope>NUCLEOTIDE SEQUENCE [LARGE SCALE GENOMIC DNA]</scope>
    <source>
        <strain evidence="3 4">300064</strain>
    </source>
</reference>
<dbReference type="EMBL" id="LRDH01000096">
    <property type="protein sequence ID" value="PPV15792.1"/>
    <property type="molecule type" value="Genomic_DNA"/>
</dbReference>
<name>A0A2S7FC41_CLOBU</name>
<accession>A0A2S7FC41</accession>
<evidence type="ECO:0000313" key="4">
    <source>
        <dbReference type="Proteomes" id="UP000238081"/>
    </source>
</evidence>
<gene>
    <name evidence="3" type="ORF">AWN73_01505</name>
    <name evidence="1" type="ORF">CBU02nite_29420</name>
    <name evidence="2" type="ORF">GND98_003480</name>
</gene>
<evidence type="ECO:0000313" key="6">
    <source>
        <dbReference type="Proteomes" id="UP000474042"/>
    </source>
</evidence>
<evidence type="ECO:0000313" key="1">
    <source>
        <dbReference type="EMBL" id="GEQ22436.1"/>
    </source>
</evidence>
<dbReference type="EMBL" id="WOFV02000006">
    <property type="protein sequence ID" value="NAS16960.1"/>
    <property type="molecule type" value="Genomic_DNA"/>
</dbReference>
<dbReference type="EMBL" id="BKBC01000048">
    <property type="protein sequence ID" value="GEQ22436.1"/>
    <property type="molecule type" value="Genomic_DNA"/>
</dbReference>
<sequence>MDKGIAPLEIKNEVTDYDKEILSIALDGIYGWKFNPVAVITNGMEDYYFICKVKTMIETIQMKMAKIYVQIQKNKKPRLLAIEEIC</sequence>
<dbReference type="Proteomes" id="UP000321089">
    <property type="component" value="Unassembled WGS sequence"/>
</dbReference>
<dbReference type="RefSeq" id="WP_002580464.1">
    <property type="nucleotide sequence ID" value="NZ_BKBC01000048.1"/>
</dbReference>
<evidence type="ECO:0000313" key="5">
    <source>
        <dbReference type="Proteomes" id="UP000321089"/>
    </source>
</evidence>
<dbReference type="AlphaFoldDB" id="A0A2S7FC41"/>
<reference evidence="1 5" key="2">
    <citation type="submission" date="2019-07" db="EMBL/GenBank/DDBJ databases">
        <title>Whole genome shotgun sequence of Clostridium butyricum NBRC 3858.</title>
        <authorList>
            <person name="Hosoyama A."/>
            <person name="Uohara A."/>
            <person name="Ohji S."/>
            <person name="Ichikawa N."/>
        </authorList>
    </citation>
    <scope>NUCLEOTIDE SEQUENCE [LARGE SCALE GENOMIC DNA]</scope>
    <source>
        <strain evidence="1 5">NBRC 3858</strain>
    </source>
</reference>
<evidence type="ECO:0000313" key="3">
    <source>
        <dbReference type="EMBL" id="PPV15792.1"/>
    </source>
</evidence>